<dbReference type="InterPro" id="IPR000618">
    <property type="entry name" value="Insect_cuticle"/>
</dbReference>
<reference evidence="5" key="1">
    <citation type="submission" date="2021-04" db="EMBL/GenBank/DDBJ databases">
        <authorList>
            <person name="Chebbi M.A.C M."/>
        </authorList>
    </citation>
    <scope>NUCLEOTIDE SEQUENCE</scope>
</reference>
<dbReference type="Proteomes" id="UP000786811">
    <property type="component" value="Unassembled WGS sequence"/>
</dbReference>
<organism evidence="5 6">
    <name type="scientific">Cotesia congregata</name>
    <name type="common">Parasitoid wasp</name>
    <name type="synonym">Apanteles congregatus</name>
    <dbReference type="NCBI Taxonomy" id="51543"/>
    <lineage>
        <taxon>Eukaryota</taxon>
        <taxon>Metazoa</taxon>
        <taxon>Ecdysozoa</taxon>
        <taxon>Arthropoda</taxon>
        <taxon>Hexapoda</taxon>
        <taxon>Insecta</taxon>
        <taxon>Pterygota</taxon>
        <taxon>Neoptera</taxon>
        <taxon>Endopterygota</taxon>
        <taxon>Hymenoptera</taxon>
        <taxon>Apocrita</taxon>
        <taxon>Ichneumonoidea</taxon>
        <taxon>Braconidae</taxon>
        <taxon>Microgastrinae</taxon>
        <taxon>Cotesia</taxon>
    </lineage>
</organism>
<keyword evidence="6" id="KW-1185">Reference proteome</keyword>
<name>A0A8J2HRZ5_COTCN</name>
<keyword evidence="1 2" id="KW-0193">Cuticle</keyword>
<dbReference type="Pfam" id="PF00379">
    <property type="entry name" value="Chitin_bind_4"/>
    <property type="match status" value="2"/>
</dbReference>
<dbReference type="OrthoDB" id="6493579at2759"/>
<dbReference type="GO" id="GO:0062129">
    <property type="term" value="C:chitin-based extracellular matrix"/>
    <property type="evidence" value="ECO:0007669"/>
    <property type="project" value="TreeGrafter"/>
</dbReference>
<dbReference type="EMBL" id="CAJNRD030001124">
    <property type="protein sequence ID" value="CAG5108958.1"/>
    <property type="molecule type" value="Genomic_DNA"/>
</dbReference>
<evidence type="ECO:0000256" key="3">
    <source>
        <dbReference type="SAM" id="MobiDB-lite"/>
    </source>
</evidence>
<accession>A0A8J2HRZ5</accession>
<feature type="region of interest" description="Disordered" evidence="3">
    <location>
        <begin position="275"/>
        <end position="355"/>
    </location>
</feature>
<gene>
    <name evidence="5" type="ORF">HICCMSTLAB_LOCUS13594</name>
</gene>
<dbReference type="PROSITE" id="PS00233">
    <property type="entry name" value="CHIT_BIND_RR_1"/>
    <property type="match status" value="2"/>
</dbReference>
<dbReference type="InterPro" id="IPR031311">
    <property type="entry name" value="CHIT_BIND_RR_consensus"/>
</dbReference>
<dbReference type="GO" id="GO:0008010">
    <property type="term" value="F:structural constituent of chitin-based larval cuticle"/>
    <property type="evidence" value="ECO:0007669"/>
    <property type="project" value="TreeGrafter"/>
</dbReference>
<dbReference type="AlphaFoldDB" id="A0A8J2HRZ5"/>
<evidence type="ECO:0000313" key="5">
    <source>
        <dbReference type="EMBL" id="CAG5108958.1"/>
    </source>
</evidence>
<sequence>MKVFLAVLALATIVSAQVKYPQYNPDYYGRRYAILRQNHDQNIDGSYAYSYDTENGISVAEQGSRKNLGVGGEAEVVRGQYSYTAPDGTPILVTYVADENGFQAAGAHLPTPPPIPAAIQRALAYNAAHPEEEEPYNRRFFGQKKVGRFRGSIQFKVVANKRKSGKNTMEWGMLGLRTTDLYTRRCLIHTHKHKRQSSSSLLSSPRLGVHTHSKSGKITDLVSRCTRMGRERSERFRINAGGVPLRDADSILPIRIISFAILGCAFAQFSGNYRPYQRPGAPRPIPQPQFQPQFQPQQPQYQPQGQFNPSGPIIPIRSQTQDSSPDGSYQFSYETDNGISVSESGSPKGAPTPEGQAEIVQGRYSYVAPDGTPITVEYYADETGFHATGNHIPTPPPIPEAIQRAIASLPPSNEGQYQEEQYNNRPFNQNIGGPFRRF</sequence>
<evidence type="ECO:0000256" key="1">
    <source>
        <dbReference type="ARBA" id="ARBA00022460"/>
    </source>
</evidence>
<evidence type="ECO:0000256" key="2">
    <source>
        <dbReference type="PROSITE-ProRule" id="PRU00497"/>
    </source>
</evidence>
<protein>
    <submittedName>
        <fullName evidence="5">Similar to Endocuticle structural glycoprotein SgAbd-1 (Schistocerca gregaria)</fullName>
    </submittedName>
</protein>
<dbReference type="PANTHER" id="PTHR10380">
    <property type="entry name" value="CUTICLE PROTEIN"/>
    <property type="match status" value="1"/>
</dbReference>
<comment type="caution">
    <text evidence="5">The sequence shown here is derived from an EMBL/GenBank/DDBJ whole genome shotgun (WGS) entry which is preliminary data.</text>
</comment>
<feature type="compositionally biased region" description="Polar residues" evidence="3">
    <location>
        <begin position="317"/>
        <end position="345"/>
    </location>
</feature>
<evidence type="ECO:0000313" key="6">
    <source>
        <dbReference type="Proteomes" id="UP000786811"/>
    </source>
</evidence>
<feature type="compositionally biased region" description="Low complexity" evidence="3">
    <location>
        <begin position="290"/>
        <end position="309"/>
    </location>
</feature>
<dbReference type="PROSITE" id="PS51155">
    <property type="entry name" value="CHIT_BIND_RR_2"/>
    <property type="match status" value="2"/>
</dbReference>
<dbReference type="InterPro" id="IPR050468">
    <property type="entry name" value="Cuticle_Struct_Prot"/>
</dbReference>
<dbReference type="PRINTS" id="PR00947">
    <property type="entry name" value="CUTICLE"/>
</dbReference>
<evidence type="ECO:0000256" key="4">
    <source>
        <dbReference type="SAM" id="SignalP"/>
    </source>
</evidence>
<keyword evidence="4" id="KW-0732">Signal</keyword>
<feature type="signal peptide" evidence="4">
    <location>
        <begin position="1"/>
        <end position="16"/>
    </location>
</feature>
<proteinExistence type="predicted"/>
<feature type="chain" id="PRO_5035144251" evidence="4">
    <location>
        <begin position="17"/>
        <end position="438"/>
    </location>
</feature>
<dbReference type="PANTHER" id="PTHR10380:SF241">
    <property type="entry name" value="CUTICULAR PROTEIN 47EG-RELATED"/>
    <property type="match status" value="1"/>
</dbReference>